<dbReference type="EMBL" id="CM044704">
    <property type="protein sequence ID" value="KAI5667847.1"/>
    <property type="molecule type" value="Genomic_DNA"/>
</dbReference>
<gene>
    <name evidence="1" type="ORF">M9H77_17700</name>
</gene>
<sequence>MAALPLEAVGRVWNRKSFTDLFARSSPPVAVQLMAPCNVSEGVATHPTMMLQGSYSTNTKAVYDSVLLVAAMDGDIDVDLGHLKEAIALCNEPLVLHQIISN</sequence>
<name>A0ACC0B5C1_CATRO</name>
<evidence type="ECO:0000313" key="2">
    <source>
        <dbReference type="Proteomes" id="UP001060085"/>
    </source>
</evidence>
<reference evidence="2" key="1">
    <citation type="journal article" date="2023" name="Nat. Plants">
        <title>Single-cell RNA sequencing provides a high-resolution roadmap for understanding the multicellular compartmentation of specialized metabolism.</title>
        <authorList>
            <person name="Sun S."/>
            <person name="Shen X."/>
            <person name="Li Y."/>
            <person name="Li Y."/>
            <person name="Wang S."/>
            <person name="Li R."/>
            <person name="Zhang H."/>
            <person name="Shen G."/>
            <person name="Guo B."/>
            <person name="Wei J."/>
            <person name="Xu J."/>
            <person name="St-Pierre B."/>
            <person name="Chen S."/>
            <person name="Sun C."/>
        </authorList>
    </citation>
    <scope>NUCLEOTIDE SEQUENCE [LARGE SCALE GENOMIC DNA]</scope>
</reference>
<keyword evidence="2" id="KW-1185">Reference proteome</keyword>
<accession>A0ACC0B5C1</accession>
<protein>
    <submittedName>
        <fullName evidence="1">Uncharacterized protein</fullName>
    </submittedName>
</protein>
<comment type="caution">
    <text evidence="1">The sequence shown here is derived from an EMBL/GenBank/DDBJ whole genome shotgun (WGS) entry which is preliminary data.</text>
</comment>
<evidence type="ECO:0000313" key="1">
    <source>
        <dbReference type="EMBL" id="KAI5667847.1"/>
    </source>
</evidence>
<dbReference type="Proteomes" id="UP001060085">
    <property type="component" value="Linkage Group LG04"/>
</dbReference>
<organism evidence="1 2">
    <name type="scientific">Catharanthus roseus</name>
    <name type="common">Madagascar periwinkle</name>
    <name type="synonym">Vinca rosea</name>
    <dbReference type="NCBI Taxonomy" id="4058"/>
    <lineage>
        <taxon>Eukaryota</taxon>
        <taxon>Viridiplantae</taxon>
        <taxon>Streptophyta</taxon>
        <taxon>Embryophyta</taxon>
        <taxon>Tracheophyta</taxon>
        <taxon>Spermatophyta</taxon>
        <taxon>Magnoliopsida</taxon>
        <taxon>eudicotyledons</taxon>
        <taxon>Gunneridae</taxon>
        <taxon>Pentapetalae</taxon>
        <taxon>asterids</taxon>
        <taxon>lamiids</taxon>
        <taxon>Gentianales</taxon>
        <taxon>Apocynaceae</taxon>
        <taxon>Rauvolfioideae</taxon>
        <taxon>Vinceae</taxon>
        <taxon>Catharanthinae</taxon>
        <taxon>Catharanthus</taxon>
    </lineage>
</organism>
<proteinExistence type="predicted"/>